<keyword evidence="6" id="KW-0456">Lyase</keyword>
<dbReference type="InterPro" id="IPR013785">
    <property type="entry name" value="Aldolase_TIM"/>
</dbReference>
<evidence type="ECO:0000256" key="4">
    <source>
        <dbReference type="ARBA" id="ARBA00012905"/>
    </source>
</evidence>
<dbReference type="EMBL" id="AP019377">
    <property type="protein sequence ID" value="BBH95976.1"/>
    <property type="molecule type" value="Genomic_DNA"/>
</dbReference>
<dbReference type="InterPro" id="IPR050552">
    <property type="entry name" value="LacD_aldolase"/>
</dbReference>
<protein>
    <recommendedName>
        <fullName evidence="4">tagatose-bisphosphate aldolase</fullName>
        <ecNumber evidence="4">4.1.2.40</ecNumber>
    </recommendedName>
</protein>
<reference evidence="7" key="1">
    <citation type="submission" date="2018-12" db="EMBL/GenBank/DDBJ databases">
        <title>Novel natural products biosynthetic potential of the class Ktedonobacteria.</title>
        <authorList>
            <person name="Zheng Y."/>
            <person name="Saitou A."/>
            <person name="Wang C.M."/>
            <person name="Toyoda A."/>
            <person name="Minakuchi Y."/>
            <person name="Sekiguchi Y."/>
            <person name="Ueda K."/>
            <person name="Takano H."/>
            <person name="Sakai Y."/>
            <person name="Yokota A."/>
            <person name="Yabe S."/>
        </authorList>
    </citation>
    <scope>NUCLEOTIDE SEQUENCE</scope>
    <source>
        <strain evidence="7">A3-2</strain>
    </source>
</reference>
<dbReference type="InterPro" id="IPR002915">
    <property type="entry name" value="DeoC/FbaB/LacD_aldolase"/>
</dbReference>
<accession>A0A455T955</accession>
<dbReference type="Gene3D" id="3.20.20.70">
    <property type="entry name" value="Aldolase class I"/>
    <property type="match status" value="1"/>
</dbReference>
<dbReference type="GO" id="GO:2001059">
    <property type="term" value="P:D-tagatose 6-phosphate catabolic process"/>
    <property type="evidence" value="ECO:0007669"/>
    <property type="project" value="UniProtKB-UniPathway"/>
</dbReference>
<dbReference type="GO" id="GO:0009024">
    <property type="term" value="F:tagatose-6-phosphate kinase activity"/>
    <property type="evidence" value="ECO:0007669"/>
    <property type="project" value="InterPro"/>
</dbReference>
<evidence type="ECO:0000256" key="5">
    <source>
        <dbReference type="ARBA" id="ARBA00022736"/>
    </source>
</evidence>
<name>A0A455T955_9CHLR</name>
<dbReference type="UniPathway" id="UPA00704">
    <property type="reaction ID" value="UER00716"/>
</dbReference>
<dbReference type="EC" id="4.1.2.40" evidence="4"/>
<dbReference type="HAMAP" id="MF_00734">
    <property type="entry name" value="LacD"/>
    <property type="match status" value="1"/>
</dbReference>
<dbReference type="GO" id="GO:0019512">
    <property type="term" value="P:lactose catabolic process via tagatose-6-phosphate"/>
    <property type="evidence" value="ECO:0007669"/>
    <property type="project" value="InterPro"/>
</dbReference>
<dbReference type="AlphaFoldDB" id="A0A455T955"/>
<dbReference type="Pfam" id="PF01791">
    <property type="entry name" value="DeoC"/>
    <property type="match status" value="1"/>
</dbReference>
<proteinExistence type="inferred from homology"/>
<evidence type="ECO:0000313" key="7">
    <source>
        <dbReference type="EMBL" id="BBH95976.1"/>
    </source>
</evidence>
<dbReference type="GO" id="GO:1902777">
    <property type="term" value="P:6-sulfoquinovose(1-) catabolic process"/>
    <property type="evidence" value="ECO:0007669"/>
    <property type="project" value="TreeGrafter"/>
</dbReference>
<gene>
    <name evidence="7" type="ORF">KTA_41750</name>
</gene>
<evidence type="ECO:0000256" key="6">
    <source>
        <dbReference type="ARBA" id="ARBA00023239"/>
    </source>
</evidence>
<evidence type="ECO:0000256" key="1">
    <source>
        <dbReference type="ARBA" id="ARBA00000567"/>
    </source>
</evidence>
<dbReference type="NCBIfam" id="NF009498">
    <property type="entry name" value="PRK12858.1"/>
    <property type="match status" value="1"/>
</dbReference>
<evidence type="ECO:0000256" key="3">
    <source>
        <dbReference type="ARBA" id="ARBA00008679"/>
    </source>
</evidence>
<keyword evidence="5" id="KW-0423">Lactose metabolism</keyword>
<sequence length="361" mass="39413">MYGREREGVSASAAGARQDKRSRLQACSDEHGIIIALAVDHRANLAQALAAARGSQEVASASDLRTFKRLVTQVLTPYASAVLLDPEYGLEALTLRHPGTGVILAYERSGYSANGRILPPEVIPHYSVRRLVEAGAQAVKVLLYYNPFDNPQVNSVKQAYVERIGAECQALEVPFFLEPLVYPGEELAGETAELDFARLKPTYVARTVAEFGQPRYGVDVLKIEWPVVPTYIAGLHSCEAPTPAYSREEAIEQLRMVGMATTKPLVYLSAGYSSATVCELLELTAEAGVPFCGVVCGRALWQEGIAIYAQEGAAALERWLAREGVAAIQAIARVLRRCATPWWQLSTSSLYQQMRESDYSG</sequence>
<dbReference type="InterPro" id="IPR005927">
    <property type="entry name" value="Tag_1.6-dipho_adolase"/>
</dbReference>
<comment type="catalytic activity">
    <reaction evidence="1">
        <text>D-tagatofuranose 1,6-bisphosphate = D-glyceraldehyde 3-phosphate + dihydroxyacetone phosphate</text>
        <dbReference type="Rhea" id="RHEA:22948"/>
        <dbReference type="ChEBI" id="CHEBI:57642"/>
        <dbReference type="ChEBI" id="CHEBI:58694"/>
        <dbReference type="ChEBI" id="CHEBI:59776"/>
        <dbReference type="EC" id="4.1.2.40"/>
    </reaction>
</comment>
<organism evidence="7">
    <name type="scientific">Thermogemmatispora argillosa</name>
    <dbReference type="NCBI Taxonomy" id="2045280"/>
    <lineage>
        <taxon>Bacteria</taxon>
        <taxon>Bacillati</taxon>
        <taxon>Chloroflexota</taxon>
        <taxon>Ktedonobacteria</taxon>
        <taxon>Thermogemmatisporales</taxon>
        <taxon>Thermogemmatisporaceae</taxon>
        <taxon>Thermogemmatispora</taxon>
    </lineage>
</organism>
<dbReference type="GO" id="GO:0009025">
    <property type="term" value="F:tagatose-bisphosphate aldolase activity"/>
    <property type="evidence" value="ECO:0007669"/>
    <property type="project" value="UniProtKB-EC"/>
</dbReference>
<dbReference type="PANTHER" id="PTHR39340">
    <property type="entry name" value="SULFOFRUCTOSEPHOSPHATE ALDOLASE"/>
    <property type="match status" value="1"/>
</dbReference>
<comment type="similarity">
    <text evidence="3">Belongs to the aldolase LacD family.</text>
</comment>
<evidence type="ECO:0000256" key="2">
    <source>
        <dbReference type="ARBA" id="ARBA00005191"/>
    </source>
</evidence>
<dbReference type="SMART" id="SM01133">
    <property type="entry name" value="DeoC"/>
    <property type="match status" value="1"/>
</dbReference>
<dbReference type="PANTHER" id="PTHR39340:SF1">
    <property type="entry name" value="SULFOFRUCTOSEPHOSPHATE ALDOLASE"/>
    <property type="match status" value="1"/>
</dbReference>
<dbReference type="SUPFAM" id="SSF51569">
    <property type="entry name" value="Aldolase"/>
    <property type="match status" value="1"/>
</dbReference>
<dbReference type="GO" id="GO:0061595">
    <property type="term" value="F:6-deoxy-6-sulfofructose-1-phosphate aldolase activity"/>
    <property type="evidence" value="ECO:0007669"/>
    <property type="project" value="TreeGrafter"/>
</dbReference>
<comment type="pathway">
    <text evidence="2">Carbohydrate metabolism; D-tagatose 6-phosphate degradation; D-glyceraldehyde 3-phosphate and glycerone phosphate from D-tagatose 6-phosphate: step 2/2.</text>
</comment>